<dbReference type="EMBL" id="JAGXEW010000012">
    <property type="protein sequence ID" value="KAK1165393.1"/>
    <property type="molecule type" value="Genomic_DNA"/>
</dbReference>
<keyword evidence="3" id="KW-1185">Reference proteome</keyword>
<gene>
    <name evidence="2" type="ORF">AOXY_G13909</name>
</gene>
<organism evidence="2 3">
    <name type="scientific">Acipenser oxyrinchus oxyrinchus</name>
    <dbReference type="NCBI Taxonomy" id="40147"/>
    <lineage>
        <taxon>Eukaryota</taxon>
        <taxon>Metazoa</taxon>
        <taxon>Chordata</taxon>
        <taxon>Craniata</taxon>
        <taxon>Vertebrata</taxon>
        <taxon>Euteleostomi</taxon>
        <taxon>Actinopterygii</taxon>
        <taxon>Chondrostei</taxon>
        <taxon>Acipenseriformes</taxon>
        <taxon>Acipenseridae</taxon>
        <taxon>Acipenser</taxon>
    </lineage>
</organism>
<dbReference type="AlphaFoldDB" id="A0AAD8G2H7"/>
<feature type="compositionally biased region" description="Basic and acidic residues" evidence="1">
    <location>
        <begin position="82"/>
        <end position="91"/>
    </location>
</feature>
<evidence type="ECO:0000313" key="2">
    <source>
        <dbReference type="EMBL" id="KAK1165393.1"/>
    </source>
</evidence>
<evidence type="ECO:0000313" key="3">
    <source>
        <dbReference type="Proteomes" id="UP001230051"/>
    </source>
</evidence>
<name>A0AAD8G2H7_ACIOX</name>
<evidence type="ECO:0000256" key="1">
    <source>
        <dbReference type="SAM" id="MobiDB-lite"/>
    </source>
</evidence>
<accession>A0AAD8G2H7</accession>
<sequence length="91" mass="9802">MSTTQELTPLEQRLLSLMGHECVGGVDAPDVGFDLSRTARNTLLHCPKPLPRSLYLHLRPCPPEGEGARPGAGAGDGDEEEMAPKHLENLC</sequence>
<proteinExistence type="predicted"/>
<feature type="region of interest" description="Disordered" evidence="1">
    <location>
        <begin position="61"/>
        <end position="91"/>
    </location>
</feature>
<reference evidence="2" key="1">
    <citation type="submission" date="2022-02" db="EMBL/GenBank/DDBJ databases">
        <title>Atlantic sturgeon de novo genome assembly.</title>
        <authorList>
            <person name="Stock M."/>
            <person name="Klopp C."/>
            <person name="Guiguen Y."/>
            <person name="Cabau C."/>
            <person name="Parinello H."/>
            <person name="Santidrian Yebra-Pimentel E."/>
            <person name="Kuhl H."/>
            <person name="Dirks R.P."/>
            <person name="Guessner J."/>
            <person name="Wuertz S."/>
            <person name="Du K."/>
            <person name="Schartl M."/>
        </authorList>
    </citation>
    <scope>NUCLEOTIDE SEQUENCE</scope>
    <source>
        <strain evidence="2">STURGEONOMICS-FGT-2020</strain>
        <tissue evidence="2">Whole blood</tissue>
    </source>
</reference>
<dbReference type="Proteomes" id="UP001230051">
    <property type="component" value="Unassembled WGS sequence"/>
</dbReference>
<comment type="caution">
    <text evidence="2">The sequence shown here is derived from an EMBL/GenBank/DDBJ whole genome shotgun (WGS) entry which is preliminary data.</text>
</comment>
<protein>
    <submittedName>
        <fullName evidence="2">Myb-related transcription factor, partner of profilin-like</fullName>
    </submittedName>
</protein>